<dbReference type="GeneID" id="140006618"/>
<dbReference type="PANTHER" id="PTHR31234">
    <property type="entry name" value="LATE EMBRYOGENESIS ABUNDANT (LEA) HYDROXYPROLINE-RICH GLYCOPROTEIN FAMILY"/>
    <property type="match status" value="1"/>
</dbReference>
<comment type="subcellular location">
    <subcellularLocation>
        <location evidence="1">Membrane</location>
        <topology evidence="1">Single-pass membrane protein</topology>
    </subcellularLocation>
</comment>
<evidence type="ECO:0000256" key="2">
    <source>
        <dbReference type="ARBA" id="ARBA00022692"/>
    </source>
</evidence>
<evidence type="ECO:0000259" key="7">
    <source>
        <dbReference type="Pfam" id="PF03168"/>
    </source>
</evidence>
<evidence type="ECO:0000256" key="6">
    <source>
        <dbReference type="SAM" id="Phobius"/>
    </source>
</evidence>
<evidence type="ECO:0000256" key="5">
    <source>
        <dbReference type="SAM" id="MobiDB-lite"/>
    </source>
</evidence>
<dbReference type="PANTHER" id="PTHR31234:SF72">
    <property type="entry name" value="NDR1_HIN1-LIKE PROTEIN 6"/>
    <property type="match status" value="1"/>
</dbReference>
<evidence type="ECO:0000256" key="1">
    <source>
        <dbReference type="ARBA" id="ARBA00004167"/>
    </source>
</evidence>
<feature type="transmembrane region" description="Helical" evidence="6">
    <location>
        <begin position="53"/>
        <end position="76"/>
    </location>
</feature>
<accession>A0ABM4UCA7</accession>
<keyword evidence="4 6" id="KW-0472">Membrane</keyword>
<dbReference type="Proteomes" id="UP001652660">
    <property type="component" value="Chromosome 5e"/>
</dbReference>
<feature type="region of interest" description="Disordered" evidence="5">
    <location>
        <begin position="14"/>
        <end position="35"/>
    </location>
</feature>
<keyword evidence="2 6" id="KW-0812">Transmembrane</keyword>
<keyword evidence="3 6" id="KW-1133">Transmembrane helix</keyword>
<dbReference type="InterPro" id="IPR044839">
    <property type="entry name" value="NDR1-like"/>
</dbReference>
<dbReference type="Pfam" id="PF03168">
    <property type="entry name" value="LEA_2"/>
    <property type="match status" value="1"/>
</dbReference>
<keyword evidence="8" id="KW-1185">Reference proteome</keyword>
<evidence type="ECO:0000313" key="8">
    <source>
        <dbReference type="Proteomes" id="UP001652660"/>
    </source>
</evidence>
<evidence type="ECO:0000256" key="3">
    <source>
        <dbReference type="ARBA" id="ARBA00022989"/>
    </source>
</evidence>
<reference evidence="9" key="1">
    <citation type="submission" date="2025-08" db="UniProtKB">
        <authorList>
            <consortium name="RefSeq"/>
        </authorList>
    </citation>
    <scope>IDENTIFICATION</scope>
    <source>
        <tissue evidence="9">Leaves</tissue>
    </source>
</reference>
<organism evidence="8 9">
    <name type="scientific">Coffea arabica</name>
    <name type="common">Arabian coffee</name>
    <dbReference type="NCBI Taxonomy" id="13443"/>
    <lineage>
        <taxon>Eukaryota</taxon>
        <taxon>Viridiplantae</taxon>
        <taxon>Streptophyta</taxon>
        <taxon>Embryophyta</taxon>
        <taxon>Tracheophyta</taxon>
        <taxon>Spermatophyta</taxon>
        <taxon>Magnoliopsida</taxon>
        <taxon>eudicotyledons</taxon>
        <taxon>Gunneridae</taxon>
        <taxon>Pentapetalae</taxon>
        <taxon>asterids</taxon>
        <taxon>lamiids</taxon>
        <taxon>Gentianales</taxon>
        <taxon>Rubiaceae</taxon>
        <taxon>Ixoroideae</taxon>
        <taxon>Gardenieae complex</taxon>
        <taxon>Bertiereae - Coffeeae clade</taxon>
        <taxon>Coffeeae</taxon>
        <taxon>Coffea</taxon>
    </lineage>
</organism>
<feature type="domain" description="Late embryogenesis abundant protein LEA-2 subgroup" evidence="7">
    <location>
        <begin position="111"/>
        <end position="202"/>
    </location>
</feature>
<sequence>MNAPPPPPAYVMLDGQGKKNGNYGPPPSGRRNVPRYNSDYYPKKSGGSSCLRCICCCYCILFLLIFIVSVLAFYFYTVYEPKVPSYKVQSLDVKSFDLLPDFSLNTVFLVTVEADNMNKAIGFTYGQGSSVLVEYTDSRLCSGSLPNFHQGPHNTTLIQIELKGRSEFGTGLQQALQDSKEKGRIPLLVRIQVPVSVVVGEISSRQFHVFVNCTLVVDNLAPGKKIGILSSKYDFDLTL</sequence>
<proteinExistence type="predicted"/>
<dbReference type="InterPro" id="IPR004864">
    <property type="entry name" value="LEA_2"/>
</dbReference>
<name>A0ABM4UCA7_COFAR</name>
<dbReference type="RefSeq" id="XP_071904921.1">
    <property type="nucleotide sequence ID" value="XM_072048820.1"/>
</dbReference>
<gene>
    <name evidence="9" type="primary">LOC140006618</name>
</gene>
<evidence type="ECO:0000313" key="9">
    <source>
        <dbReference type="RefSeq" id="XP_071904921.1"/>
    </source>
</evidence>
<evidence type="ECO:0000256" key="4">
    <source>
        <dbReference type="ARBA" id="ARBA00023136"/>
    </source>
</evidence>
<protein>
    <submittedName>
        <fullName evidence="9">NDR1/HIN1-like protein 6</fullName>
    </submittedName>
</protein>